<evidence type="ECO:0000259" key="1">
    <source>
        <dbReference type="Pfam" id="PF04471"/>
    </source>
</evidence>
<sequence>MTFIRNLTSRFSNKIISVEIDQDLLEELDTADKVTTNRNITFNLYKLIYHIGTIQSRRFAPSNRLKFSDKSDLIETLYSNTNEFRVRINDVRTVNGSETLTSISEDFGIGISVVIAEKLFNIKRSTIQKIYGTGRRPDWKCQTTDNRILVFECKGSTSMQTSIQQEVNALDQKTKEPGDVQIASLTVLNENSISTNRFLDPPIEQSNISPTMENHILRAGHYASVFSFLGNSKLSRYYSQMRKRLEGKITPYEQELKNETFRDLRTNDPTVYFDNKEFAGSFYEIDNQKFLFVGVDKELLSYSGFIEFKDYENDSDTLIRGNHYNLFKDGVLIIEIEQIQDFDDIVRIDRIQNYQNKITVSDIDGMNEISFSKYFIHLLERNGFTNIREEIKVGDFQIDLTADFNNETYYFEFKIYKNKRMNRNAIEQVNFYSRQILNGKFVLVTNGKMNSEYLDNSRITIIDRNGLKKIANNYRNLIELINTTPNNV</sequence>
<name>A0ABS9IH98_9FLAO</name>
<gene>
    <name evidence="2" type="ORF">L3X39_05770</name>
</gene>
<dbReference type="InterPro" id="IPR007560">
    <property type="entry name" value="Restrct_endonuc_IV_Mrr"/>
</dbReference>
<reference evidence="2 3" key="1">
    <citation type="submission" date="2022-01" db="EMBL/GenBank/DDBJ databases">
        <title>Draft genome sequence of Sabulilitoribacter multivorans KCTC 32326.</title>
        <authorList>
            <person name="Oh J.-S."/>
        </authorList>
    </citation>
    <scope>NUCLEOTIDE SEQUENCE [LARGE SCALE GENOMIC DNA]</scope>
    <source>
        <strain evidence="2 3">M-M16</strain>
    </source>
</reference>
<keyword evidence="3" id="KW-1185">Reference proteome</keyword>
<dbReference type="InterPro" id="IPR011335">
    <property type="entry name" value="Restrct_endonuc-II-like"/>
</dbReference>
<organism evidence="2 3">
    <name type="scientific">Flaviramulus multivorans</name>
    <dbReference type="NCBI Taxonomy" id="1304750"/>
    <lineage>
        <taxon>Bacteria</taxon>
        <taxon>Pseudomonadati</taxon>
        <taxon>Bacteroidota</taxon>
        <taxon>Flavobacteriia</taxon>
        <taxon>Flavobacteriales</taxon>
        <taxon>Flavobacteriaceae</taxon>
        <taxon>Flaviramulus</taxon>
    </lineage>
</organism>
<evidence type="ECO:0000313" key="2">
    <source>
        <dbReference type="EMBL" id="MCF7560139.1"/>
    </source>
</evidence>
<dbReference type="Pfam" id="PF04471">
    <property type="entry name" value="Mrr_cat"/>
    <property type="match status" value="1"/>
</dbReference>
<feature type="domain" description="Restriction endonuclease type IV Mrr" evidence="1">
    <location>
        <begin position="364"/>
        <end position="469"/>
    </location>
</feature>
<protein>
    <submittedName>
        <fullName evidence="2">Restriction endonuclease</fullName>
    </submittedName>
</protein>
<keyword evidence="2" id="KW-0540">Nuclease</keyword>
<dbReference type="Proteomes" id="UP001200022">
    <property type="component" value="Unassembled WGS sequence"/>
</dbReference>
<accession>A0ABS9IH98</accession>
<dbReference type="SUPFAM" id="SSF52980">
    <property type="entry name" value="Restriction endonuclease-like"/>
    <property type="match status" value="1"/>
</dbReference>
<evidence type="ECO:0000313" key="3">
    <source>
        <dbReference type="Proteomes" id="UP001200022"/>
    </source>
</evidence>
<dbReference type="GO" id="GO:0004519">
    <property type="term" value="F:endonuclease activity"/>
    <property type="evidence" value="ECO:0007669"/>
    <property type="project" value="UniProtKB-KW"/>
</dbReference>
<dbReference type="RefSeq" id="WP_237230823.1">
    <property type="nucleotide sequence ID" value="NZ_JAKKDV010000002.1"/>
</dbReference>
<proteinExistence type="predicted"/>
<dbReference type="EMBL" id="JAKKDV010000002">
    <property type="protein sequence ID" value="MCF7560139.1"/>
    <property type="molecule type" value="Genomic_DNA"/>
</dbReference>
<keyword evidence="2" id="KW-0255">Endonuclease</keyword>
<keyword evidence="2" id="KW-0378">Hydrolase</keyword>
<comment type="caution">
    <text evidence="2">The sequence shown here is derived from an EMBL/GenBank/DDBJ whole genome shotgun (WGS) entry which is preliminary data.</text>
</comment>